<sequence>MKIGILRVEKVNEIFIKIINLHNTGMRVDFTDPEKFNEYFYLHGYHYILAVDSDFSLCLCTLNIYDELIPLVCNLAPYDRYYDKCAFVIHPYLFGVIYANLKINGMTRTYVSFDNGKNFNPMKLDRTRSKCHEQNCWIELDLKCSTDLTQNNFPERWIVKFQGTYHRKGTISRHSFISFDGGRIWKMLDLRIEKVIFQNGGWLLVAIEKWANMIWYSYDEARTWYKETIWDAPFIDIIQGAYIKHDIIAVINYNKLSKSRRCREDDFENWYVPRLHGNCYQGEEVFYLKKKPSAMCVDNRTEILSTIKPCPCSIEDFPWYPNFIIKFFQSNFNKHSDPLLLKYEQISTRNTPLIRELDMSMEMRPFNKIPQFLLLY</sequence>
<gene>
    <name evidence="2" type="ORF">RF11_10188</name>
</gene>
<dbReference type="Gene3D" id="2.10.70.80">
    <property type="match status" value="1"/>
</dbReference>
<feature type="domain" description="Sortilin C-terminal" evidence="1">
    <location>
        <begin position="246"/>
        <end position="323"/>
    </location>
</feature>
<dbReference type="CDD" id="cd15482">
    <property type="entry name" value="Sialidase_non-viral"/>
    <property type="match status" value="1"/>
</dbReference>
<dbReference type="Proteomes" id="UP000031668">
    <property type="component" value="Unassembled WGS sequence"/>
</dbReference>
<dbReference type="InterPro" id="IPR031777">
    <property type="entry name" value="Sortilin_C"/>
</dbReference>
<protein>
    <recommendedName>
        <fullName evidence="1">Sortilin C-terminal domain-containing protein</fullName>
    </recommendedName>
</protein>
<name>A0A0C2N7R7_THEKT</name>
<evidence type="ECO:0000259" key="1">
    <source>
        <dbReference type="Pfam" id="PF15901"/>
    </source>
</evidence>
<dbReference type="InterPro" id="IPR050310">
    <property type="entry name" value="VPS10-sortilin"/>
</dbReference>
<dbReference type="GO" id="GO:0006892">
    <property type="term" value="P:post-Golgi vesicle-mediated transport"/>
    <property type="evidence" value="ECO:0007669"/>
    <property type="project" value="TreeGrafter"/>
</dbReference>
<proteinExistence type="predicted"/>
<dbReference type="SUPFAM" id="SSF110296">
    <property type="entry name" value="Oligoxyloglucan reducing end-specific cellobiohydrolase"/>
    <property type="match status" value="1"/>
</dbReference>
<organism evidence="2 3">
    <name type="scientific">Thelohanellus kitauei</name>
    <name type="common">Myxosporean</name>
    <dbReference type="NCBI Taxonomy" id="669202"/>
    <lineage>
        <taxon>Eukaryota</taxon>
        <taxon>Metazoa</taxon>
        <taxon>Cnidaria</taxon>
        <taxon>Myxozoa</taxon>
        <taxon>Myxosporea</taxon>
        <taxon>Bivalvulida</taxon>
        <taxon>Platysporina</taxon>
        <taxon>Myxobolidae</taxon>
        <taxon>Thelohanellus</taxon>
    </lineage>
</organism>
<reference evidence="2 3" key="1">
    <citation type="journal article" date="2014" name="Genome Biol. Evol.">
        <title>The genome of the myxosporean Thelohanellus kitauei shows adaptations to nutrient acquisition within its fish host.</title>
        <authorList>
            <person name="Yang Y."/>
            <person name="Xiong J."/>
            <person name="Zhou Z."/>
            <person name="Huo F."/>
            <person name="Miao W."/>
            <person name="Ran C."/>
            <person name="Liu Y."/>
            <person name="Zhang J."/>
            <person name="Feng J."/>
            <person name="Wang M."/>
            <person name="Wang M."/>
            <person name="Wang L."/>
            <person name="Yao B."/>
        </authorList>
    </citation>
    <scope>NUCLEOTIDE SEQUENCE [LARGE SCALE GENOMIC DNA]</scope>
    <source>
        <strain evidence="2">Wuqing</strain>
    </source>
</reference>
<dbReference type="OrthoDB" id="5949766at2759"/>
<dbReference type="AlphaFoldDB" id="A0A0C2N7R7"/>
<evidence type="ECO:0000313" key="2">
    <source>
        <dbReference type="EMBL" id="KII72390.1"/>
    </source>
</evidence>
<comment type="caution">
    <text evidence="2">The sequence shown here is derived from an EMBL/GenBank/DDBJ whole genome shotgun (WGS) entry which is preliminary data.</text>
</comment>
<dbReference type="EMBL" id="JWZT01001255">
    <property type="protein sequence ID" value="KII72390.1"/>
    <property type="molecule type" value="Genomic_DNA"/>
</dbReference>
<dbReference type="GO" id="GO:0005794">
    <property type="term" value="C:Golgi apparatus"/>
    <property type="evidence" value="ECO:0007669"/>
    <property type="project" value="TreeGrafter"/>
</dbReference>
<keyword evidence="3" id="KW-1185">Reference proteome</keyword>
<evidence type="ECO:0000313" key="3">
    <source>
        <dbReference type="Proteomes" id="UP000031668"/>
    </source>
</evidence>
<dbReference type="Pfam" id="PF15901">
    <property type="entry name" value="Sortilin_C"/>
    <property type="match status" value="1"/>
</dbReference>
<dbReference type="GO" id="GO:0016020">
    <property type="term" value="C:membrane"/>
    <property type="evidence" value="ECO:0007669"/>
    <property type="project" value="TreeGrafter"/>
</dbReference>
<dbReference type="PANTHER" id="PTHR12106:SF27">
    <property type="entry name" value="SORTILIN-RELATED RECEPTOR"/>
    <property type="match status" value="1"/>
</dbReference>
<dbReference type="PANTHER" id="PTHR12106">
    <property type="entry name" value="SORTILIN RELATED"/>
    <property type="match status" value="1"/>
</dbReference>
<accession>A0A0C2N7R7</accession>